<sequence length="88" mass="8541">MGLSACAAPGGRPGRNPRRGALGSRAGAGTEARVGLPGPAGAGTEARVGAPRTRRGATSVTVSQWIRVTTTSSDQGFAGLAGCCGSTT</sequence>
<gene>
    <name evidence="2" type="ORF">GCM10010347_04580</name>
</gene>
<feature type="compositionally biased region" description="Low complexity" evidence="1">
    <location>
        <begin position="19"/>
        <end position="29"/>
    </location>
</feature>
<keyword evidence="3" id="KW-1185">Reference proteome</keyword>
<name>A0ABQ3EGA4_9ACTN</name>
<accession>A0ABQ3EGA4</accession>
<protein>
    <submittedName>
        <fullName evidence="2">Uncharacterized protein</fullName>
    </submittedName>
</protein>
<evidence type="ECO:0000256" key="1">
    <source>
        <dbReference type="SAM" id="MobiDB-lite"/>
    </source>
</evidence>
<dbReference type="EMBL" id="BMVP01000001">
    <property type="protein sequence ID" value="GHB38291.1"/>
    <property type="molecule type" value="Genomic_DNA"/>
</dbReference>
<feature type="compositionally biased region" description="Low complexity" evidence="1">
    <location>
        <begin position="1"/>
        <end position="10"/>
    </location>
</feature>
<organism evidence="2 3">
    <name type="scientific">Streptomyces cirratus</name>
    <dbReference type="NCBI Taxonomy" id="68187"/>
    <lineage>
        <taxon>Bacteria</taxon>
        <taxon>Bacillati</taxon>
        <taxon>Actinomycetota</taxon>
        <taxon>Actinomycetes</taxon>
        <taxon>Kitasatosporales</taxon>
        <taxon>Streptomycetaceae</taxon>
        <taxon>Streptomyces</taxon>
    </lineage>
</organism>
<dbReference type="Proteomes" id="UP000642673">
    <property type="component" value="Unassembled WGS sequence"/>
</dbReference>
<reference evidence="3" key="1">
    <citation type="journal article" date="2019" name="Int. J. Syst. Evol. Microbiol.">
        <title>The Global Catalogue of Microorganisms (GCM) 10K type strain sequencing project: providing services to taxonomists for standard genome sequencing and annotation.</title>
        <authorList>
            <consortium name="The Broad Institute Genomics Platform"/>
            <consortium name="The Broad Institute Genome Sequencing Center for Infectious Disease"/>
            <person name="Wu L."/>
            <person name="Ma J."/>
        </authorList>
    </citation>
    <scope>NUCLEOTIDE SEQUENCE [LARGE SCALE GENOMIC DNA]</scope>
    <source>
        <strain evidence="3">JCM 4738</strain>
    </source>
</reference>
<feature type="region of interest" description="Disordered" evidence="1">
    <location>
        <begin position="1"/>
        <end position="56"/>
    </location>
</feature>
<evidence type="ECO:0000313" key="3">
    <source>
        <dbReference type="Proteomes" id="UP000642673"/>
    </source>
</evidence>
<proteinExistence type="predicted"/>
<evidence type="ECO:0000313" key="2">
    <source>
        <dbReference type="EMBL" id="GHB38291.1"/>
    </source>
</evidence>
<comment type="caution">
    <text evidence="2">The sequence shown here is derived from an EMBL/GenBank/DDBJ whole genome shotgun (WGS) entry which is preliminary data.</text>
</comment>